<dbReference type="InterPro" id="IPR007936">
    <property type="entry name" value="VapE-like_dom"/>
</dbReference>
<keyword evidence="3" id="KW-1185">Reference proteome</keyword>
<sequence>MNLIRVSKDNPCPHCGKPDWCYFLGELSVCNRNHEPAQGWYKTTKTDSKGKFYYAPEQPKKKKVRPKQTRYWKYPSRDGSPLIQVVRIDDGEGGKPTRWQEHWNGKRWLKGYGNIQRADIPIYRYEEVRKAIADHKLIFIVEGEPCADALWELGLAATTNIGGADSWRDSDTADLLGEEVILCPDRDKQGLKHMEKIAKDFPNAKWLYAYPESPFWEVGRIPESKGLDIADWIEDYQLTSSDILKSIEPRRNFDSQPDQKPDEPEELKFNSRLNQKLHQIESRLGNHLNYNEFKKWIEIDHKPICDEINDQGGAKLFIAETLDMDISDSDAISILNRIAKKHPYHPVRDYLEECYTRYGTDTTILENIALRYFGATEPIHQTYLIKHLIGSVKRIFEPGCKFDSMLILKGEQGIQKSTWFRVLYGDENFTDSILGTEEKDSLMALSQYWACEYSEFESITTKKDVSQFKSWLGRGSDDYRAPYARTVKSHPRTFVLVGSTNRDDFLRDETGNRRFMVIPVQGDIPTELLLEERDRIWGAAVSLYRADFSSFLSKKEMAVQKIINEDFTQVDPWQDAIAKYLQDRTQEFVPTTKILEDAIGLDTAQMDQQANRRAAAVMQVLGWKRQRKRFNGCQPWGWVLPVPAEDNKIADDLAQVVTLVQQELETTVPDVPEQNSKEDPVATFIGWVRSVIADNDAQTAKHIRVVLQDACTEIPGLRHAVWEALVTEEREAFKRLLETEELNLVEQLGNAVTETVPLTEEQTPVAGTPDLLPGLQTMEPKFKVGDKIISNASGLHGELVKSLGIRKFGGDDRHCYLCKFDDGHTGIVFEGNFVSYVQLSTEDIIDNSEKLKAKAISLQTPDEEIWQMNGFKKGDRVRLKDRTFLKGKHHQWPTGELLNWHNIVDRISFDVELPSREIIRVDAEYLEINTLINSRFPYFNFGSRVKYGNKTGTLIGNKGNSALVLWDNSSQPSECKFSDLSLILPKSDPDSFFRAFGIFNQLGKGSRVQALRHPDHKGTTNKVATVRAKKYEDGKFLVSCEELMVFNLEAVKVIEFKLEAVEVIE</sequence>
<dbReference type="Pfam" id="PF05272">
    <property type="entry name" value="VapE-like_dom"/>
    <property type="match status" value="1"/>
</dbReference>
<evidence type="ECO:0000313" key="2">
    <source>
        <dbReference type="EMBL" id="MFB2878699.1"/>
    </source>
</evidence>
<dbReference type="InterPro" id="IPR034154">
    <property type="entry name" value="TOPRIM_DnaG/twinkle"/>
</dbReference>
<dbReference type="RefSeq" id="WP_413271763.1">
    <property type="nucleotide sequence ID" value="NZ_JBHFNQ010000135.1"/>
</dbReference>
<evidence type="ECO:0000313" key="3">
    <source>
        <dbReference type="Proteomes" id="UP001576774"/>
    </source>
</evidence>
<feature type="domain" description="Virulence-associated protein E-like" evidence="1">
    <location>
        <begin position="360"/>
        <end position="568"/>
    </location>
</feature>
<proteinExistence type="predicted"/>
<gene>
    <name evidence="2" type="ORF">ACE1CC_17760</name>
</gene>
<reference evidence="2 3" key="1">
    <citation type="submission" date="2024-09" db="EMBL/GenBank/DDBJ databases">
        <title>Floridaenema gen nov. (Aerosakkonemataceae, Aerosakkonematales ord. nov., Cyanobacteria) from benthic tropical and subtropical fresh waters, with the description of four new species.</title>
        <authorList>
            <person name="Moretto J.A."/>
            <person name="Berthold D.E."/>
            <person name="Lefler F.W."/>
            <person name="Huang I.-S."/>
            <person name="Laughinghouse H. IV."/>
        </authorList>
    </citation>
    <scope>NUCLEOTIDE SEQUENCE [LARGE SCALE GENOMIC DNA]</scope>
    <source>
        <strain evidence="2 3">BLCC-F46</strain>
    </source>
</reference>
<dbReference type="Proteomes" id="UP001576774">
    <property type="component" value="Unassembled WGS sequence"/>
</dbReference>
<protein>
    <submittedName>
        <fullName evidence="2">VapE domain-containing protein</fullName>
    </submittedName>
</protein>
<dbReference type="PANTHER" id="PTHR34985">
    <property type="entry name" value="SLR0554 PROTEIN"/>
    <property type="match status" value="1"/>
</dbReference>
<comment type="caution">
    <text evidence="2">The sequence shown here is derived from an EMBL/GenBank/DDBJ whole genome shotgun (WGS) entry which is preliminary data.</text>
</comment>
<dbReference type="Gene3D" id="3.40.1360.10">
    <property type="match status" value="1"/>
</dbReference>
<accession>A0ABV4X7I9</accession>
<organism evidence="2 3">
    <name type="scientific">Floridaenema aerugineum BLCC-F46</name>
    <dbReference type="NCBI Taxonomy" id="3153654"/>
    <lineage>
        <taxon>Bacteria</taxon>
        <taxon>Bacillati</taxon>
        <taxon>Cyanobacteriota</taxon>
        <taxon>Cyanophyceae</taxon>
        <taxon>Oscillatoriophycideae</taxon>
        <taxon>Aerosakkonematales</taxon>
        <taxon>Aerosakkonemataceae</taxon>
        <taxon>Floridanema</taxon>
        <taxon>Floridanema aerugineum</taxon>
    </lineage>
</organism>
<dbReference type="EMBL" id="JBHFNQ010000135">
    <property type="protein sequence ID" value="MFB2878699.1"/>
    <property type="molecule type" value="Genomic_DNA"/>
</dbReference>
<evidence type="ECO:0000259" key="1">
    <source>
        <dbReference type="Pfam" id="PF05272"/>
    </source>
</evidence>
<dbReference type="CDD" id="cd01029">
    <property type="entry name" value="TOPRIM_primases"/>
    <property type="match status" value="1"/>
</dbReference>
<name>A0ABV4X7I9_9CYAN</name>
<dbReference type="PANTHER" id="PTHR34985:SF1">
    <property type="entry name" value="SLR0554 PROTEIN"/>
    <property type="match status" value="1"/>
</dbReference>